<dbReference type="PANTHER" id="PTHR46865">
    <property type="entry name" value="OXIDOREDUCTASE-RELATED"/>
    <property type="match status" value="1"/>
</dbReference>
<dbReference type="PANTHER" id="PTHR46865:SF2">
    <property type="entry name" value="MONOOXYGENASE"/>
    <property type="match status" value="1"/>
</dbReference>
<dbReference type="OrthoDB" id="655030at2759"/>
<keyword evidence="3" id="KW-0560">Oxidoreductase</keyword>
<evidence type="ECO:0000259" key="4">
    <source>
        <dbReference type="Pfam" id="PF01494"/>
    </source>
</evidence>
<dbReference type="Proteomes" id="UP000315783">
    <property type="component" value="Unassembled WGS sequence"/>
</dbReference>
<dbReference type="SUPFAM" id="SSF51905">
    <property type="entry name" value="FAD/NAD(P)-binding domain"/>
    <property type="match status" value="1"/>
</dbReference>
<feature type="domain" description="FAD-binding" evidence="4">
    <location>
        <begin position="2"/>
        <end position="384"/>
    </location>
</feature>
<evidence type="ECO:0000313" key="6">
    <source>
        <dbReference type="Proteomes" id="UP000315783"/>
    </source>
</evidence>
<dbReference type="InterPro" id="IPR051704">
    <property type="entry name" value="FAD_aromatic-hydroxylase"/>
</dbReference>
<keyword evidence="6" id="KW-1185">Reference proteome</keyword>
<evidence type="ECO:0000313" key="5">
    <source>
        <dbReference type="EMBL" id="TQV91960.1"/>
    </source>
</evidence>
<dbReference type="GO" id="GO:0016491">
    <property type="term" value="F:oxidoreductase activity"/>
    <property type="evidence" value="ECO:0007669"/>
    <property type="project" value="UniProtKB-KW"/>
</dbReference>
<dbReference type="STRING" id="43265.A0A545UR71"/>
<dbReference type="PRINTS" id="PR00420">
    <property type="entry name" value="RNGMNOXGNASE"/>
</dbReference>
<dbReference type="EMBL" id="SPUK01000017">
    <property type="protein sequence ID" value="TQV91960.1"/>
    <property type="molecule type" value="Genomic_DNA"/>
</dbReference>
<keyword evidence="1" id="KW-0285">Flavoprotein</keyword>
<dbReference type="Gene3D" id="3.50.50.60">
    <property type="entry name" value="FAD/NAD(P)-binding domain"/>
    <property type="match status" value="1"/>
</dbReference>
<dbReference type="GO" id="GO:0071949">
    <property type="term" value="F:FAD binding"/>
    <property type="evidence" value="ECO:0007669"/>
    <property type="project" value="InterPro"/>
</dbReference>
<dbReference type="Gene3D" id="3.30.9.10">
    <property type="entry name" value="D-Amino Acid Oxidase, subunit A, domain 2"/>
    <property type="match status" value="1"/>
</dbReference>
<sequence>MDILIVGCGIAGSALASFLLLDATDAQKKTMRITVLERAAELRPYGQNVDVRGYGVEMLRRLGLEAAVRASTTGEEGVQLVDAYHRVWAASEADKTGRVQTPTSDIEILRGRLAELCWQRSMQLSDACKAAGGHGITYVFGDSVASLEQVAAAAAADGGGGAKVRVRFARSGREQTYDVVVGADGSQSQTRRLAWGAAHEARAVRGLGVYGAFFSVPRQDHDTKWRKWFHTTGGRAVMLRPDARGERSTVFMTVMNSTDPRLPAAAALLRNHQRHDKAEESKALMREYFAGTGWETDRILRGMDDAHDFYYDALVQVKMERWSTGRVVLVGDAGYCASPMSGMGTTLALTGACALARALLRHQDAPERALAEYEAEMRPVAARSQRLAPGMPRLMHPQALWELLLLHGLLFLLKRSGVFALLAMFFGPPADKISLEQDSSVQ</sequence>
<organism evidence="5 6">
    <name type="scientific">Cordyceps javanica</name>
    <dbReference type="NCBI Taxonomy" id="43265"/>
    <lineage>
        <taxon>Eukaryota</taxon>
        <taxon>Fungi</taxon>
        <taxon>Dikarya</taxon>
        <taxon>Ascomycota</taxon>
        <taxon>Pezizomycotina</taxon>
        <taxon>Sordariomycetes</taxon>
        <taxon>Hypocreomycetidae</taxon>
        <taxon>Hypocreales</taxon>
        <taxon>Cordycipitaceae</taxon>
        <taxon>Cordyceps</taxon>
    </lineage>
</organism>
<gene>
    <name evidence="5" type="ORF">IF1G_09545</name>
</gene>
<comment type="caution">
    <text evidence="5">The sequence shown here is derived from an EMBL/GenBank/DDBJ whole genome shotgun (WGS) entry which is preliminary data.</text>
</comment>
<evidence type="ECO:0000256" key="3">
    <source>
        <dbReference type="ARBA" id="ARBA00023002"/>
    </source>
</evidence>
<evidence type="ECO:0000256" key="2">
    <source>
        <dbReference type="ARBA" id="ARBA00022827"/>
    </source>
</evidence>
<dbReference type="InterPro" id="IPR002938">
    <property type="entry name" value="FAD-bd"/>
</dbReference>
<dbReference type="Pfam" id="PF01494">
    <property type="entry name" value="FAD_binding_3"/>
    <property type="match status" value="1"/>
</dbReference>
<keyword evidence="2" id="KW-0274">FAD</keyword>
<evidence type="ECO:0000256" key="1">
    <source>
        <dbReference type="ARBA" id="ARBA00022630"/>
    </source>
</evidence>
<proteinExistence type="predicted"/>
<reference evidence="5 6" key="1">
    <citation type="journal article" date="2019" name="Appl. Microbiol. Biotechnol.">
        <title>Genome sequence of Isaria javanica and comparative genome analysis insights into family S53 peptidase evolution in fungal entomopathogens.</title>
        <authorList>
            <person name="Lin R."/>
            <person name="Zhang X."/>
            <person name="Xin B."/>
            <person name="Zou M."/>
            <person name="Gao Y."/>
            <person name="Qin F."/>
            <person name="Hu Q."/>
            <person name="Xie B."/>
            <person name="Cheng X."/>
        </authorList>
    </citation>
    <scope>NUCLEOTIDE SEQUENCE [LARGE SCALE GENOMIC DNA]</scope>
    <source>
        <strain evidence="5 6">IJ1G</strain>
    </source>
</reference>
<accession>A0A545UR71</accession>
<name>A0A545UR71_9HYPO</name>
<dbReference type="InterPro" id="IPR036188">
    <property type="entry name" value="FAD/NAD-bd_sf"/>
</dbReference>
<dbReference type="AlphaFoldDB" id="A0A545UR71"/>
<protein>
    <submittedName>
        <fullName evidence="5">2-polyprenyl-6-methoxyphenol hydroxylase-like oxidoreductase</fullName>
    </submittedName>
</protein>